<feature type="transmembrane region" description="Helical" evidence="8">
    <location>
        <begin position="259"/>
        <end position="276"/>
    </location>
</feature>
<dbReference type="Gene3D" id="1.10.3430.10">
    <property type="entry name" value="Ammonium transporter AmtB like domains"/>
    <property type="match status" value="1"/>
</dbReference>
<evidence type="ECO:0000256" key="4">
    <source>
        <dbReference type="ARBA" id="ARBA00022692"/>
    </source>
</evidence>
<feature type="transmembrane region" description="Helical" evidence="8">
    <location>
        <begin position="354"/>
        <end position="379"/>
    </location>
</feature>
<dbReference type="RefSeq" id="WP_007201011.1">
    <property type="nucleotide sequence ID" value="NZ_AKKV01000020.1"/>
</dbReference>
<dbReference type="OrthoDB" id="9814202at2"/>
<feature type="domain" description="Ammonium transporter AmtB-like" evidence="9">
    <location>
        <begin position="10"/>
        <end position="409"/>
    </location>
</feature>
<dbReference type="InterPro" id="IPR001905">
    <property type="entry name" value="Ammonium_transpt"/>
</dbReference>
<keyword evidence="5 8" id="KW-1133">Transmembrane helix</keyword>
<evidence type="ECO:0000256" key="2">
    <source>
        <dbReference type="ARBA" id="ARBA00005887"/>
    </source>
</evidence>
<feature type="transmembrane region" description="Helical" evidence="8">
    <location>
        <begin position="282"/>
        <end position="300"/>
    </location>
</feature>
<comment type="similarity">
    <text evidence="2 8">Belongs to the ammonia transporter channel (TC 1.A.11.2) family.</text>
</comment>
<reference evidence="10 11" key="1">
    <citation type="journal article" date="2012" name="J. Bacteriol.">
        <title>Genome of Bacillus macauensis ZFHKF-1, a Long-Chain-Forming Bacterium.</title>
        <authorList>
            <person name="Cai L."/>
            <person name="Zhang T."/>
        </authorList>
    </citation>
    <scope>NUCLEOTIDE SEQUENCE [LARGE SCALE GENOMIC DNA]</scope>
    <source>
        <strain evidence="10 11">ZFHKF-1</strain>
    </source>
</reference>
<keyword evidence="3 8" id="KW-0813">Transport</keyword>
<feature type="transmembrane region" description="Helical" evidence="8">
    <location>
        <begin position="50"/>
        <end position="68"/>
    </location>
</feature>
<evidence type="ECO:0000256" key="5">
    <source>
        <dbReference type="ARBA" id="ARBA00022989"/>
    </source>
</evidence>
<name>I8J4U6_9BACL</name>
<evidence type="ECO:0000256" key="7">
    <source>
        <dbReference type="ARBA" id="ARBA00023177"/>
    </source>
</evidence>
<feature type="transmembrane region" description="Helical" evidence="8">
    <location>
        <begin position="199"/>
        <end position="215"/>
    </location>
</feature>
<dbReference type="NCBIfam" id="TIGR00836">
    <property type="entry name" value="amt"/>
    <property type="match status" value="1"/>
</dbReference>
<evidence type="ECO:0000256" key="8">
    <source>
        <dbReference type="RuleBase" id="RU362002"/>
    </source>
</evidence>
<dbReference type="AlphaFoldDB" id="I8J4U6"/>
<dbReference type="eggNOG" id="COG0004">
    <property type="taxonomic scope" value="Bacteria"/>
</dbReference>
<dbReference type="InterPro" id="IPR002229">
    <property type="entry name" value="RhesusRHD"/>
</dbReference>
<dbReference type="GO" id="GO:0097272">
    <property type="term" value="P:ammonium homeostasis"/>
    <property type="evidence" value="ECO:0007669"/>
    <property type="project" value="TreeGrafter"/>
</dbReference>
<dbReference type="SUPFAM" id="SSF111352">
    <property type="entry name" value="Ammonium transporter"/>
    <property type="match status" value="1"/>
</dbReference>
<evidence type="ECO:0000256" key="6">
    <source>
        <dbReference type="ARBA" id="ARBA00023136"/>
    </source>
</evidence>
<dbReference type="PATRIC" id="fig|1196324.3.peg.927"/>
<comment type="subcellular location">
    <subcellularLocation>
        <location evidence="8">Cell membrane</location>
        <topology evidence="8">Multi-pass membrane protein</topology>
    </subcellularLocation>
    <subcellularLocation>
        <location evidence="1">Membrane</location>
        <topology evidence="1">Multi-pass membrane protein</topology>
    </subcellularLocation>
</comment>
<dbReference type="Pfam" id="PF00909">
    <property type="entry name" value="Ammonium_transp"/>
    <property type="match status" value="1"/>
</dbReference>
<organism evidence="10 11">
    <name type="scientific">Fictibacillus macauensis ZFHKF-1</name>
    <dbReference type="NCBI Taxonomy" id="1196324"/>
    <lineage>
        <taxon>Bacteria</taxon>
        <taxon>Bacillati</taxon>
        <taxon>Bacillota</taxon>
        <taxon>Bacilli</taxon>
        <taxon>Bacillales</taxon>
        <taxon>Fictibacillaceae</taxon>
        <taxon>Fictibacillus</taxon>
    </lineage>
</organism>
<dbReference type="EMBL" id="AKKV01000020">
    <property type="protein sequence ID" value="EIT86816.1"/>
    <property type="molecule type" value="Genomic_DNA"/>
</dbReference>
<dbReference type="GO" id="GO:0008519">
    <property type="term" value="F:ammonium channel activity"/>
    <property type="evidence" value="ECO:0007669"/>
    <property type="project" value="InterPro"/>
</dbReference>
<dbReference type="InterPro" id="IPR029020">
    <property type="entry name" value="Ammonium/urea_transptr"/>
</dbReference>
<dbReference type="Proteomes" id="UP000004080">
    <property type="component" value="Unassembled WGS sequence"/>
</dbReference>
<sequence length="424" mass="44815">MKESVLLNLLWVMFATILVMGMQIGFALLEAGSARMKNAAHVAGKQMISFAIATLSFWAIGFGVAFGKGNALLGTEGWFMHGDSMSTAGVPIASTFLFQLSFAGVSLAIVWGGFAERAKLSLYFLFGAFYMIAIYPVVGHWVFGGGWLAAWGMQDFAGSTVVHLQGAVAACVASVLLGPRKGKFNRDGTVNVLPGHNQVYTVIGGFILWIGWIGFNAGSTLSVKDGFFAYVTFTTMLASSAGAVVAVGLSLLHGRKADIPTMVNGVIASLVAITAACAFVEPWAAVIIGGVASAIAYWTAIVVERRGLDDPIFACSVHGIAGVVGTLLTGVFAAPRLVEKVGVGQMGLIYGGGIHQMVVQLAGIGATILYAGGVSWFVLSVLKRWMGLRVQEREEVSGLDLSEHGAYGYPEHIAFMKEEKRKRA</sequence>
<protein>
    <recommendedName>
        <fullName evidence="8">Ammonium transporter</fullName>
    </recommendedName>
</protein>
<feature type="transmembrane region" description="Helical" evidence="8">
    <location>
        <begin position="312"/>
        <end position="334"/>
    </location>
</feature>
<feature type="transmembrane region" description="Helical" evidence="8">
    <location>
        <begin position="122"/>
        <end position="144"/>
    </location>
</feature>
<keyword evidence="4 8" id="KW-0812">Transmembrane</keyword>
<evidence type="ECO:0000313" key="11">
    <source>
        <dbReference type="Proteomes" id="UP000004080"/>
    </source>
</evidence>
<evidence type="ECO:0000259" key="9">
    <source>
        <dbReference type="Pfam" id="PF00909"/>
    </source>
</evidence>
<dbReference type="PRINTS" id="PR00342">
    <property type="entry name" value="RHESUSRHD"/>
</dbReference>
<dbReference type="GO" id="GO:0005886">
    <property type="term" value="C:plasma membrane"/>
    <property type="evidence" value="ECO:0007669"/>
    <property type="project" value="UniProtKB-SubCell"/>
</dbReference>
<proteinExistence type="inferred from homology"/>
<evidence type="ECO:0000256" key="3">
    <source>
        <dbReference type="ARBA" id="ARBA00022448"/>
    </source>
</evidence>
<keyword evidence="7 8" id="KW-0924">Ammonia transport</keyword>
<feature type="transmembrane region" description="Helical" evidence="8">
    <location>
        <begin position="6"/>
        <end position="29"/>
    </location>
</feature>
<feature type="transmembrane region" description="Helical" evidence="8">
    <location>
        <begin position="227"/>
        <end position="252"/>
    </location>
</feature>
<keyword evidence="11" id="KW-1185">Reference proteome</keyword>
<accession>I8J4U6</accession>
<dbReference type="InterPro" id="IPR024041">
    <property type="entry name" value="NH4_transpt_AmtB-like_dom"/>
</dbReference>
<dbReference type="STRING" id="1196324.A374_04559"/>
<feature type="transmembrane region" description="Helical" evidence="8">
    <location>
        <begin position="88"/>
        <end position="110"/>
    </location>
</feature>
<feature type="transmembrane region" description="Helical" evidence="8">
    <location>
        <begin position="156"/>
        <end position="178"/>
    </location>
</feature>
<dbReference type="PANTHER" id="PTHR11730">
    <property type="entry name" value="AMMONIUM TRANSPORTER"/>
    <property type="match status" value="1"/>
</dbReference>
<keyword evidence="6 8" id="KW-0472">Membrane</keyword>
<evidence type="ECO:0000256" key="1">
    <source>
        <dbReference type="ARBA" id="ARBA00004141"/>
    </source>
</evidence>
<comment type="caution">
    <text evidence="10">The sequence shown here is derived from an EMBL/GenBank/DDBJ whole genome shotgun (WGS) entry which is preliminary data.</text>
</comment>
<gene>
    <name evidence="10" type="ORF">A374_04559</name>
</gene>
<dbReference type="PANTHER" id="PTHR11730:SF89">
    <property type="entry name" value="AMMONIUM TRANSPORTER SLL0108-RELATED"/>
    <property type="match status" value="1"/>
</dbReference>
<evidence type="ECO:0000313" key="10">
    <source>
        <dbReference type="EMBL" id="EIT86816.1"/>
    </source>
</evidence>